<reference evidence="3" key="1">
    <citation type="submission" date="2022-10" db="EMBL/GenBank/DDBJ databases">
        <title>Novel sulphate-reducing endosymbionts in the free-living metamonad Anaeramoeba.</title>
        <authorList>
            <person name="Jerlstrom-Hultqvist J."/>
            <person name="Cepicka I."/>
            <person name="Gallot-Lavallee L."/>
            <person name="Salas-Leiva D."/>
            <person name="Curtis B.A."/>
            <person name="Zahonova K."/>
            <person name="Pipaliya S."/>
            <person name="Dacks J."/>
            <person name="Roger A.J."/>
        </authorList>
    </citation>
    <scope>NUCLEOTIDE SEQUENCE</scope>
    <source>
        <strain evidence="3">BMAN</strain>
    </source>
</reference>
<organism evidence="3 4">
    <name type="scientific">Anaeramoeba ignava</name>
    <name type="common">Anaerobic marine amoeba</name>
    <dbReference type="NCBI Taxonomy" id="1746090"/>
    <lineage>
        <taxon>Eukaryota</taxon>
        <taxon>Metamonada</taxon>
        <taxon>Anaeramoebidae</taxon>
        <taxon>Anaeramoeba</taxon>
    </lineage>
</organism>
<evidence type="ECO:0000313" key="3">
    <source>
        <dbReference type="EMBL" id="KAJ5074344.1"/>
    </source>
</evidence>
<comment type="caution">
    <text evidence="3">The sequence shown here is derived from an EMBL/GenBank/DDBJ whole genome shotgun (WGS) entry which is preliminary data.</text>
</comment>
<evidence type="ECO:0000256" key="1">
    <source>
        <dbReference type="ARBA" id="ARBA00008315"/>
    </source>
</evidence>
<proteinExistence type="inferred from homology"/>
<gene>
    <name evidence="3" type="ORF">M0811_00973</name>
</gene>
<dbReference type="Proteomes" id="UP001149090">
    <property type="component" value="Unassembled WGS sequence"/>
</dbReference>
<dbReference type="AlphaFoldDB" id="A0A9Q0LL20"/>
<dbReference type="Pfam" id="PF13879">
    <property type="entry name" value="Hmw_CFAP97"/>
    <property type="match status" value="1"/>
</dbReference>
<feature type="compositionally biased region" description="Basic residues" evidence="2">
    <location>
        <begin position="131"/>
        <end position="162"/>
    </location>
</feature>
<dbReference type="EMBL" id="JAPDFW010000070">
    <property type="protein sequence ID" value="KAJ5074344.1"/>
    <property type="molecule type" value="Genomic_DNA"/>
</dbReference>
<name>A0A9Q0LL20_ANAIG</name>
<comment type="similarity">
    <text evidence="1">Belongs to the CFAP97 family.</text>
</comment>
<protein>
    <submittedName>
        <fullName evidence="3">Uncharacterized protein</fullName>
    </submittedName>
</protein>
<feature type="region of interest" description="Disordered" evidence="2">
    <location>
        <begin position="126"/>
        <end position="162"/>
    </location>
</feature>
<accession>A0A9Q0LL20</accession>
<keyword evidence="4" id="KW-1185">Reference proteome</keyword>
<dbReference type="InterPro" id="IPR029488">
    <property type="entry name" value="Hmw/CFAP97"/>
</dbReference>
<sequence length="162" mass="19101">MIKQNLFKIQKQNSTLNSKLNFNSKSNISNISNIEKIYKQKRINLNLKPYRNRQLEIDKENQKMIQKIREISLKKGSIDNINHSLKYSRSMNENLRKKEFDKINQENMKIAWGIISQKSTIPKKDNLIKKNLIKKNSRSNKFQKSKSKSKSNSKSKSKSKSK</sequence>
<dbReference type="OrthoDB" id="2163395at2759"/>
<evidence type="ECO:0000313" key="4">
    <source>
        <dbReference type="Proteomes" id="UP001149090"/>
    </source>
</evidence>
<evidence type="ECO:0000256" key="2">
    <source>
        <dbReference type="SAM" id="MobiDB-lite"/>
    </source>
</evidence>